<keyword evidence="2" id="KW-1185">Reference proteome</keyword>
<dbReference type="KEGG" id="cce:Ccel_3168"/>
<accession>B8I0D3</accession>
<sequence>MFKCNKCKFYGDERSAGLINHCFNEDLTEEEHDKYRNKGEGNCPCYIEDNDVN</sequence>
<dbReference type="RefSeq" id="WP_015926517.1">
    <property type="nucleotide sequence ID" value="NC_011898.1"/>
</dbReference>
<proteinExistence type="predicted"/>
<protein>
    <submittedName>
        <fullName evidence="1">Uncharacterized protein</fullName>
    </submittedName>
</protein>
<gene>
    <name evidence="1" type="ordered locus">Ccel_3168</name>
</gene>
<dbReference type="STRING" id="394503.Ccel_3168"/>
<organism evidence="1 2">
    <name type="scientific">Ruminiclostridium cellulolyticum (strain ATCC 35319 / DSM 5812 / JCM 6584 / H10)</name>
    <name type="common">Clostridium cellulolyticum</name>
    <dbReference type="NCBI Taxonomy" id="394503"/>
    <lineage>
        <taxon>Bacteria</taxon>
        <taxon>Bacillati</taxon>
        <taxon>Bacillota</taxon>
        <taxon>Clostridia</taxon>
        <taxon>Eubacteriales</taxon>
        <taxon>Oscillospiraceae</taxon>
        <taxon>Ruminiclostridium</taxon>
    </lineage>
</organism>
<dbReference type="Proteomes" id="UP000001349">
    <property type="component" value="Chromosome"/>
</dbReference>
<dbReference type="AlphaFoldDB" id="B8I0D3"/>
<evidence type="ECO:0000313" key="1">
    <source>
        <dbReference type="EMBL" id="ACL77459.1"/>
    </source>
</evidence>
<reference evidence="1 2" key="1">
    <citation type="submission" date="2009-01" db="EMBL/GenBank/DDBJ databases">
        <title>Complete sequence of Clostridium cellulolyticum H10.</title>
        <authorList>
            <consortium name="US DOE Joint Genome Institute"/>
            <person name="Lucas S."/>
            <person name="Copeland A."/>
            <person name="Lapidus A."/>
            <person name="Glavina del Rio T."/>
            <person name="Dalin E."/>
            <person name="Tice H."/>
            <person name="Bruce D."/>
            <person name="Goodwin L."/>
            <person name="Pitluck S."/>
            <person name="Chertkov O."/>
            <person name="Saunders E."/>
            <person name="Brettin T."/>
            <person name="Detter J.C."/>
            <person name="Han C."/>
            <person name="Larimer F."/>
            <person name="Land M."/>
            <person name="Hauser L."/>
            <person name="Kyrpides N."/>
            <person name="Ivanova N."/>
            <person name="Zhou J."/>
            <person name="Richardson P."/>
        </authorList>
    </citation>
    <scope>NUCLEOTIDE SEQUENCE [LARGE SCALE GENOMIC DNA]</scope>
    <source>
        <strain evidence="2">ATCC 35319 / DSM 5812 / JCM 6584 / H10</strain>
    </source>
</reference>
<evidence type="ECO:0000313" key="2">
    <source>
        <dbReference type="Proteomes" id="UP000001349"/>
    </source>
</evidence>
<dbReference type="HOGENOM" id="CLU_3060135_0_0_9"/>
<dbReference type="EMBL" id="CP001348">
    <property type="protein sequence ID" value="ACL77459.1"/>
    <property type="molecule type" value="Genomic_DNA"/>
</dbReference>
<name>B8I0D3_RUMCH</name>